<dbReference type="EMBL" id="BRXU01000003">
    <property type="protein sequence ID" value="GLC50057.1"/>
    <property type="molecule type" value="Genomic_DNA"/>
</dbReference>
<feature type="compositionally biased region" description="Low complexity" evidence="1">
    <location>
        <begin position="208"/>
        <end position="225"/>
    </location>
</feature>
<protein>
    <submittedName>
        <fullName evidence="2">Uncharacterized protein</fullName>
    </submittedName>
</protein>
<gene>
    <name evidence="2" type="primary">PLESTBF000174</name>
    <name evidence="2" type="ORF">PLESTB_000337600</name>
</gene>
<name>A0A9W6BDC2_9CHLO</name>
<feature type="region of interest" description="Disordered" evidence="1">
    <location>
        <begin position="71"/>
        <end position="225"/>
    </location>
</feature>
<feature type="compositionally biased region" description="Low complexity" evidence="1">
    <location>
        <begin position="170"/>
        <end position="179"/>
    </location>
</feature>
<accession>A0A9W6BDC2</accession>
<comment type="caution">
    <text evidence="2">The sequence shown here is derived from an EMBL/GenBank/DDBJ whole genome shotgun (WGS) entry which is preliminary data.</text>
</comment>
<dbReference type="PANTHER" id="PTHR46579">
    <property type="entry name" value="F5/8 TYPE C DOMAIN-CONTAINING PROTEIN-RELATED"/>
    <property type="match status" value="1"/>
</dbReference>
<evidence type="ECO:0000313" key="3">
    <source>
        <dbReference type="Proteomes" id="UP001165080"/>
    </source>
</evidence>
<sequence>MNQQTAITAEMDDAAPETAGPSMRPVRAINRAVHEAFEAALERPRAPPHDPGPASTSFTFVSRPALLAVSMRPTARRMAPTTQTSPASLRPPLGPSPQRQSPRVAAAVRASCDLPRQPQLDGVMPGGAASPGRTASPGGAAWPVAASPSGEAVPPGQEPAPGGDAGDGGDAAPVAAEPPAVDDDDPEEWGIYGDGQVADAAGPSNLNPAVVPGPAGPADQAGPADGVLRLEDMDTFIPAAARAARASRIRSRFPGRDGGPRRRRFEKVSIRHLPENDDAVREVARALTYSPIAQFCERVYGDPERAKEFSSWLERQSADPNIMLDICDGEAVRKALADDQRFSEDPRNLICVLVTDPFIVPGDERERSSTPWVLLVVNAPADKRHELGYCSVLTLMGGNVKPPGGEPAPMDHNHVLAIIKDELASLEAFGVEVYDANAQDTFRCHVKVVGIVSDYRGLQKHVGIKLVAERAPRTIAGRFSRLTTASKKAKTHTFFLLAGPFGAYAVVSASLPRGVCSALLALLNACSDLWDKVQDRRRLNALRERVVEAVCLVELHMSCNELDIKLHNLIHLVDAIRNLGPLFAHAMFRPESLWGKLGRWAHSKRYLESSMLYAAIDREVLLPLLRERAKVRRENPDARHGAGLHEPAAEDTIEPELTMWCEEAFFQSAHDLSWGRKLKAVDLTIEEVAYLNATYSRSDLEEAVGGSATVRGYKEFWIGGMKLCLGSWFLCRPDENGSDKLWFGRVNGLYRHVGGDDVTRQLVRAEWFHSYQEEHGTGRQARVIVTLYDSDMRCPLLSDEPYEHEVDGPWIMADGIVPWSCVVCEHPTKRGGPGCTGPALAHPEEPSRLPAGAMAVVGFGARIARCAG</sequence>
<dbReference type="Pfam" id="PF02992">
    <property type="entry name" value="Transposase_21"/>
    <property type="match status" value="1"/>
</dbReference>
<dbReference type="Proteomes" id="UP001165080">
    <property type="component" value="Unassembled WGS sequence"/>
</dbReference>
<dbReference type="PANTHER" id="PTHR46579:SF1">
    <property type="entry name" value="F5_8 TYPE C DOMAIN-CONTAINING PROTEIN"/>
    <property type="match status" value="1"/>
</dbReference>
<evidence type="ECO:0000313" key="2">
    <source>
        <dbReference type="EMBL" id="GLC50057.1"/>
    </source>
</evidence>
<dbReference type="AlphaFoldDB" id="A0A9W6BDC2"/>
<reference evidence="2 3" key="1">
    <citation type="journal article" date="2023" name="Commun. Biol.">
        <title>Reorganization of the ancestral sex-determining regions during the evolution of trioecy in Pleodorina starrii.</title>
        <authorList>
            <person name="Takahashi K."/>
            <person name="Suzuki S."/>
            <person name="Kawai-Toyooka H."/>
            <person name="Yamamoto K."/>
            <person name="Hamaji T."/>
            <person name="Ootsuki R."/>
            <person name="Yamaguchi H."/>
            <person name="Kawachi M."/>
            <person name="Higashiyama T."/>
            <person name="Nozaki H."/>
        </authorList>
    </citation>
    <scope>NUCLEOTIDE SEQUENCE [LARGE SCALE GENOMIC DNA]</scope>
    <source>
        <strain evidence="2 3">NIES-4479</strain>
    </source>
</reference>
<feature type="region of interest" description="Disordered" evidence="1">
    <location>
        <begin position="1"/>
        <end position="23"/>
    </location>
</feature>
<keyword evidence="3" id="KW-1185">Reference proteome</keyword>
<dbReference type="InterPro" id="IPR004242">
    <property type="entry name" value="Transposase_21"/>
</dbReference>
<evidence type="ECO:0000256" key="1">
    <source>
        <dbReference type="SAM" id="MobiDB-lite"/>
    </source>
</evidence>
<organism evidence="2 3">
    <name type="scientific">Pleodorina starrii</name>
    <dbReference type="NCBI Taxonomy" id="330485"/>
    <lineage>
        <taxon>Eukaryota</taxon>
        <taxon>Viridiplantae</taxon>
        <taxon>Chlorophyta</taxon>
        <taxon>core chlorophytes</taxon>
        <taxon>Chlorophyceae</taxon>
        <taxon>CS clade</taxon>
        <taxon>Chlamydomonadales</taxon>
        <taxon>Volvocaceae</taxon>
        <taxon>Pleodorina</taxon>
    </lineage>
</organism>
<proteinExistence type="predicted"/>